<dbReference type="EMBL" id="CM055100">
    <property type="protein sequence ID" value="KAJ7544827.1"/>
    <property type="molecule type" value="Genomic_DNA"/>
</dbReference>
<reference evidence="2" key="1">
    <citation type="journal article" date="2024" name="Proc. Natl. Acad. Sci. U.S.A.">
        <title>Extraordinary preservation of gene collinearity over three hundred million years revealed in homosporous lycophytes.</title>
        <authorList>
            <person name="Li C."/>
            <person name="Wickell D."/>
            <person name="Kuo L.Y."/>
            <person name="Chen X."/>
            <person name="Nie B."/>
            <person name="Liao X."/>
            <person name="Peng D."/>
            <person name="Ji J."/>
            <person name="Jenkins J."/>
            <person name="Williams M."/>
            <person name="Shu S."/>
            <person name="Plott C."/>
            <person name="Barry K."/>
            <person name="Rajasekar S."/>
            <person name="Grimwood J."/>
            <person name="Han X."/>
            <person name="Sun S."/>
            <person name="Hou Z."/>
            <person name="He W."/>
            <person name="Dai G."/>
            <person name="Sun C."/>
            <person name="Schmutz J."/>
            <person name="Leebens-Mack J.H."/>
            <person name="Li F.W."/>
            <person name="Wang L."/>
        </authorList>
    </citation>
    <scope>NUCLEOTIDE SEQUENCE [LARGE SCALE GENOMIC DNA]</scope>
    <source>
        <strain evidence="2">cv. PW_Plant_1</strain>
    </source>
</reference>
<sequence>MKADTILDYALFQLDPTRSRCELWISAGSETEKLATGLFKPFLAQLRVAQQQMEAGANSVKLYPLSWSNESIVNKFQWFSKGTMERFVRFVSTPEVLERAFIVEAEKNRIKEILSIIAVDPLHVGRQSATTSATIEATGLSEVHAFHQMISQYPRQSVKEALFKGLDNVGDNAKRQFMKVMHSRQHMVEKAQDMILHQAASAGFDMDHMPDLLVFADCFGAVRLRDACLEFISLLKECQDDCFCLSELDFEVAIHSALGMTATEKSRHLEYIEDNLLYSNNCKNNLIQMAHEGCGAQSAQNLVSHIPLLSESVSTEDAPSKAVDSCHDTVAFVALDSHQLNNSDELESSLESTSAYNESMVRKPYESVLTLSGNDYHLALEECKSQSIPVFGADANFSCLMGDAVKHEKQEGADLVPRGLPKDAPMDRIDGIASILNLTSNEFIFKEPSFEEHHLENCMEAQSRALNFIQLDSEVLKSKNYTGRPTSPRRRFSSQMRRFVLRSSSIRCSDLVLCKTNKLSDCREETSCKIKYRRTEEAYEDFLFDSDNDRATYREDADEQGSESASHFEVASFISEREQQNLTLLLEENFKPQKTLSWSVDQEVDKSNGQVFEASEGGQRVEFLATTNQECVTDPIDLQPEMQSYQLMAEGLDQSGERVQDYLCTNSLKDSFIVSKNHTGTGSVDMDMRSFLCMTPDASFKKELLSTSNNNYPAEEEGRLYEQYCEHRDAKLRQESALKKAERRAKLEALQEVLERGKAEMVSRRIPLVEKQYLSLVEGSHARNLSGESQLVSQKVELDDYTQNAPTSMRTVSPAATPQILNHQTSNSKSISARKVSPNLTSTSRSPLQGLVSCSPKPVAKSSNQNESLSEHQSSITGSAPKVAEKTSNRSVPGCSKRSRKENTKPYPGRRGQLSQQDKVTFPKGNRSKVGISASRRRPGNAIFPLESNSLLSPDSIVQTSASVEDKKHRISPARNRISAVTATKGMQASVHRNYNSEPLKLKNIKSQSNPQSKAYKVSLTLSVSKNAKPFLRKGRGIGPGAGPGVLKLKASLASDSVQIHSEEQLQSSDALLHDAETMTTCKIEEHAGLQSADNLKQTEFFQSSSETICNSFSAAERQSHISNDASLEKKISNNIDNLHLSLPCADILENIQDDISSIGNPSENCRQFDNMQFNCSTSHAAPKTLFSSSSSKSTLEKHFFEDDNDATPFILPNTSQPKPENVVEIVSAGSPTSYARTTCGMLCYKFSAQSVMSDAAQLRENSGVCNNPPAPDCTKRSRRLSNGLKFLRFRKKKPNSQNGPSKLGSVCTLSGVTSGARPGEYGCTGTGNIGIKSACQMDNLERTAEALAKASSAAKPGK</sequence>
<proteinExistence type="predicted"/>
<accession>A0ACC2CS90</accession>
<gene>
    <name evidence="1" type="ORF">O6H91_09G095200</name>
</gene>
<keyword evidence="2" id="KW-1185">Reference proteome</keyword>
<organism evidence="1 2">
    <name type="scientific">Diphasiastrum complanatum</name>
    <name type="common">Issler's clubmoss</name>
    <name type="synonym">Lycopodium complanatum</name>
    <dbReference type="NCBI Taxonomy" id="34168"/>
    <lineage>
        <taxon>Eukaryota</taxon>
        <taxon>Viridiplantae</taxon>
        <taxon>Streptophyta</taxon>
        <taxon>Embryophyta</taxon>
        <taxon>Tracheophyta</taxon>
        <taxon>Lycopodiopsida</taxon>
        <taxon>Lycopodiales</taxon>
        <taxon>Lycopodiaceae</taxon>
        <taxon>Lycopodioideae</taxon>
        <taxon>Diphasiastrum</taxon>
    </lineage>
</organism>
<dbReference type="Proteomes" id="UP001162992">
    <property type="component" value="Chromosome 9"/>
</dbReference>
<protein>
    <submittedName>
        <fullName evidence="1">Uncharacterized protein</fullName>
    </submittedName>
</protein>
<evidence type="ECO:0000313" key="2">
    <source>
        <dbReference type="Proteomes" id="UP001162992"/>
    </source>
</evidence>
<evidence type="ECO:0000313" key="1">
    <source>
        <dbReference type="EMBL" id="KAJ7544827.1"/>
    </source>
</evidence>
<name>A0ACC2CS90_DIPCM</name>
<comment type="caution">
    <text evidence="1">The sequence shown here is derived from an EMBL/GenBank/DDBJ whole genome shotgun (WGS) entry which is preliminary data.</text>
</comment>